<dbReference type="AlphaFoldDB" id="A0A7V7GK66"/>
<feature type="transmembrane region" description="Helical" evidence="1">
    <location>
        <begin position="309"/>
        <end position="330"/>
    </location>
</feature>
<evidence type="ECO:0000259" key="4">
    <source>
        <dbReference type="Pfam" id="PF11797"/>
    </source>
</evidence>
<dbReference type="Proteomes" id="UP000448762">
    <property type="component" value="Unassembled WGS sequence"/>
</dbReference>
<evidence type="ECO:0000259" key="3">
    <source>
        <dbReference type="Pfam" id="PF06030"/>
    </source>
</evidence>
<gene>
    <name evidence="5" type="ORF">DTX73_14525</name>
</gene>
<dbReference type="InterPro" id="IPR010317">
    <property type="entry name" value="WxLIP_PGBD"/>
</dbReference>
<feature type="domain" description="WxL Interacting Protein host binding" evidence="4">
    <location>
        <begin position="159"/>
        <end position="298"/>
    </location>
</feature>
<feature type="chain" id="PRO_5031499741" evidence="2">
    <location>
        <begin position="25"/>
        <end position="338"/>
    </location>
</feature>
<organism evidence="5 6">
    <name type="scientific">Enterococcus faecium</name>
    <name type="common">Streptococcus faecium</name>
    <dbReference type="NCBI Taxonomy" id="1352"/>
    <lineage>
        <taxon>Bacteria</taxon>
        <taxon>Bacillati</taxon>
        <taxon>Bacillota</taxon>
        <taxon>Bacilli</taxon>
        <taxon>Lactobacillales</taxon>
        <taxon>Enterococcaceae</taxon>
        <taxon>Enterococcus</taxon>
    </lineage>
</organism>
<keyword evidence="1" id="KW-0812">Transmembrane</keyword>
<evidence type="ECO:0000256" key="1">
    <source>
        <dbReference type="SAM" id="Phobius"/>
    </source>
</evidence>
<dbReference type="Pfam" id="PF11797">
    <property type="entry name" value="WxLIP_HBD"/>
    <property type="match status" value="1"/>
</dbReference>
<sequence length="338" mass="37898">MKKILKLLSIGFIFLSLSSPVAYASEDIGGYTIEGIPNKNQLDPDVGYFYLHESENAEDTVQVKLVNSSAEDKTLKVKITDANTNINGLVDYTGNIENHSSLKTPLTSIATATQQEVIVPKNSSVETEIKIKMPEEQFKGVIVGGINISEKQPEDQDTKKLTLSNTYSYTLGLVVTNENKIDINKNVSAELESVGAKLSDGKKVVQADILNRNPYIFSDAKVTGEILEKDSKDLVKKEEKQNVNIAPYSVFPFQIDWQKENLKPGKYIFKGIVETKDNKWEFEKEFEITAEKAKEINNESVFKVQIPEWLTYTALSASVVTIGGTVWLVIRKRRKEHE</sequence>
<feature type="domain" description="WxL Interacting Protein peptidoglycan binding" evidence="3">
    <location>
        <begin position="31"/>
        <end position="150"/>
    </location>
</feature>
<proteinExistence type="predicted"/>
<reference evidence="5 6" key="1">
    <citation type="submission" date="2018-07" db="EMBL/GenBank/DDBJ databases">
        <title>High quality draft genome sequencing of Enterococcus faecium exhibiting probiotic potential isolated from mucus of freshwater fish.</title>
        <authorList>
            <person name="El-Jeni R."/>
            <person name="Ghedira K."/>
            <person name="Abdelhak S."/>
            <person name="El-Bour M."/>
            <person name="Bouhaouala-Zahar B."/>
        </authorList>
    </citation>
    <scope>NUCLEOTIDE SEQUENCE [LARGE SCALE GENOMIC DNA]</scope>
    <source>
        <strain evidence="5 6">R.A73</strain>
    </source>
</reference>
<dbReference type="InterPro" id="IPR021759">
    <property type="entry name" value="WxLIP_HBD"/>
</dbReference>
<dbReference type="EMBL" id="QOVC01000019">
    <property type="protein sequence ID" value="KAA0685935.1"/>
    <property type="molecule type" value="Genomic_DNA"/>
</dbReference>
<evidence type="ECO:0000256" key="2">
    <source>
        <dbReference type="SAM" id="SignalP"/>
    </source>
</evidence>
<evidence type="ECO:0000313" key="5">
    <source>
        <dbReference type="EMBL" id="KAA0685935.1"/>
    </source>
</evidence>
<keyword evidence="1" id="KW-0472">Membrane</keyword>
<keyword evidence="2" id="KW-0732">Signal</keyword>
<protein>
    <submittedName>
        <fullName evidence="5">DUF916 and DUF3324 domain-containing protein</fullName>
    </submittedName>
</protein>
<evidence type="ECO:0000313" key="6">
    <source>
        <dbReference type="Proteomes" id="UP000448762"/>
    </source>
</evidence>
<dbReference type="RefSeq" id="WP_149558495.1">
    <property type="nucleotide sequence ID" value="NZ_JADBCB010000015.1"/>
</dbReference>
<comment type="caution">
    <text evidence="5">The sequence shown here is derived from an EMBL/GenBank/DDBJ whole genome shotgun (WGS) entry which is preliminary data.</text>
</comment>
<name>A0A7V7GK66_ENTFC</name>
<feature type="signal peptide" evidence="2">
    <location>
        <begin position="1"/>
        <end position="24"/>
    </location>
</feature>
<dbReference type="Pfam" id="PF06030">
    <property type="entry name" value="WxLIP_PGBD"/>
    <property type="match status" value="1"/>
</dbReference>
<keyword evidence="1" id="KW-1133">Transmembrane helix</keyword>
<accession>A0A7V7GK66</accession>